<evidence type="ECO:0000256" key="1">
    <source>
        <dbReference type="SAM" id="MobiDB-lite"/>
    </source>
</evidence>
<keyword evidence="2" id="KW-0812">Transmembrane</keyword>
<dbReference type="Pfam" id="PF14219">
    <property type="entry name" value="DUF4328"/>
    <property type="match status" value="1"/>
</dbReference>
<feature type="transmembrane region" description="Helical" evidence="2">
    <location>
        <begin position="211"/>
        <end position="232"/>
    </location>
</feature>
<proteinExistence type="predicted"/>
<evidence type="ECO:0000313" key="5">
    <source>
        <dbReference type="Proteomes" id="UP001160499"/>
    </source>
</evidence>
<dbReference type="EMBL" id="JARXVH010000003">
    <property type="protein sequence ID" value="MDH6214920.1"/>
    <property type="molecule type" value="Genomic_DNA"/>
</dbReference>
<dbReference type="InterPro" id="IPR025565">
    <property type="entry name" value="DUF4328"/>
</dbReference>
<keyword evidence="5" id="KW-1185">Reference proteome</keyword>
<dbReference type="Proteomes" id="UP001160499">
    <property type="component" value="Unassembled WGS sequence"/>
</dbReference>
<feature type="transmembrane region" description="Helical" evidence="2">
    <location>
        <begin position="98"/>
        <end position="117"/>
    </location>
</feature>
<evidence type="ECO:0000259" key="3">
    <source>
        <dbReference type="Pfam" id="PF14219"/>
    </source>
</evidence>
<feature type="transmembrane region" description="Helical" evidence="2">
    <location>
        <begin position="45"/>
        <end position="66"/>
    </location>
</feature>
<organism evidence="4 5">
    <name type="scientific">Streptomyces pseudovenezuelae</name>
    <dbReference type="NCBI Taxonomy" id="67350"/>
    <lineage>
        <taxon>Bacteria</taxon>
        <taxon>Bacillati</taxon>
        <taxon>Actinomycetota</taxon>
        <taxon>Actinomycetes</taxon>
        <taxon>Kitasatosporales</taxon>
        <taxon>Streptomycetaceae</taxon>
        <taxon>Streptomyces</taxon>
        <taxon>Streptomyces aurantiacus group</taxon>
    </lineage>
</organism>
<accession>A0ABT6LF44</accession>
<feature type="domain" description="DUF4328" evidence="3">
    <location>
        <begin position="101"/>
        <end position="236"/>
    </location>
</feature>
<comment type="caution">
    <text evidence="4">The sequence shown here is derived from an EMBL/GenBank/DDBJ whole genome shotgun (WGS) entry which is preliminary data.</text>
</comment>
<evidence type="ECO:0000256" key="2">
    <source>
        <dbReference type="SAM" id="Phobius"/>
    </source>
</evidence>
<protein>
    <recommendedName>
        <fullName evidence="3">DUF4328 domain-containing protein</fullName>
    </recommendedName>
</protein>
<evidence type="ECO:0000313" key="4">
    <source>
        <dbReference type="EMBL" id="MDH6214920.1"/>
    </source>
</evidence>
<name>A0ABT6LF44_9ACTN</name>
<feature type="transmembrane region" description="Helical" evidence="2">
    <location>
        <begin position="175"/>
        <end position="196"/>
    </location>
</feature>
<reference evidence="4 5" key="1">
    <citation type="submission" date="2023-04" db="EMBL/GenBank/DDBJ databases">
        <title>Forest soil microbial communities from Buena Vista Peninsula, Colon Province, Panama.</title>
        <authorList>
            <person name="Bouskill N."/>
        </authorList>
    </citation>
    <scope>NUCLEOTIDE SEQUENCE [LARGE SCALE GENOMIC DNA]</scope>
    <source>
        <strain evidence="4 5">GGS1</strain>
    </source>
</reference>
<keyword evidence="2" id="KW-1133">Transmembrane helix</keyword>
<gene>
    <name evidence="4" type="ORF">M2283_002203</name>
</gene>
<feature type="region of interest" description="Disordered" evidence="1">
    <location>
        <begin position="1"/>
        <end position="37"/>
    </location>
</feature>
<feature type="transmembrane region" description="Helical" evidence="2">
    <location>
        <begin position="137"/>
        <end position="155"/>
    </location>
</feature>
<keyword evidence="2" id="KW-0472">Membrane</keyword>
<sequence>MPGGERGRPWPSSAGIREDDPVNDHQTSPQADPAPLPHLRPVRGVALYATLALALAGVAWVARAVWHVRLAVAGEPASGPPDQGEGVHRTLTSLEDSYHLVSSVGGFAVVVCVLAFLSWLNRMRENARLLSGTPPHYAGIWVYASWIVPIANLWIPRGLIADVHQKSAPGERLPWVVNVWWGLWLVGLFSGVGLVYSDSTDEVIARAYSEVWPLLASDLAVVGAAVAAIFVVRAVTAAQERRMEVGGPVSP</sequence>